<accession>A0A8D4IYB4</accession>
<proteinExistence type="predicted"/>
<gene>
    <name evidence="1" type="ORF">CEP48_05150</name>
</gene>
<dbReference type="EMBL" id="CP022011">
    <property type="protein sequence ID" value="QDJ14850.1"/>
    <property type="molecule type" value="Genomic_DNA"/>
</dbReference>
<protein>
    <submittedName>
        <fullName evidence="1">Phage tail protein I</fullName>
    </submittedName>
</protein>
<dbReference type="InterPro" id="IPR006521">
    <property type="entry name" value="Tail_protein_I"/>
</dbReference>
<dbReference type="NCBIfam" id="TIGR01634">
    <property type="entry name" value="tail_P2_I"/>
    <property type="match status" value="1"/>
</dbReference>
<dbReference type="AlphaFoldDB" id="A0A8D4IYB4"/>
<dbReference type="RefSeq" id="WP_261920626.1">
    <property type="nucleotide sequence ID" value="NZ_CP022011.1"/>
</dbReference>
<evidence type="ECO:0000313" key="1">
    <source>
        <dbReference type="EMBL" id="QDJ14850.1"/>
    </source>
</evidence>
<organism evidence="1 2">
    <name type="scientific">Mergibacter septicus</name>
    <dbReference type="NCBI Taxonomy" id="221402"/>
    <lineage>
        <taxon>Bacteria</taxon>
        <taxon>Pseudomonadati</taxon>
        <taxon>Pseudomonadota</taxon>
        <taxon>Gammaproteobacteria</taxon>
        <taxon>Pasteurellales</taxon>
        <taxon>Pasteurellaceae</taxon>
        <taxon>Mergibacter</taxon>
    </lineage>
</organism>
<name>A0A8D4IYB4_9PAST</name>
<keyword evidence="2" id="KW-1185">Reference proteome</keyword>
<dbReference type="Pfam" id="PF09684">
    <property type="entry name" value="Tail_P2_I"/>
    <property type="match status" value="1"/>
</dbReference>
<reference evidence="1" key="1">
    <citation type="submission" date="2017-06" db="EMBL/GenBank/DDBJ databases">
        <title>Genome sequencing of pathogenic and non-pathogenic strains within Bisgaard taxon 40.</title>
        <authorList>
            <person name="Ladner J.T."/>
            <person name="Lovett S.P."/>
            <person name="Koroleva G."/>
            <person name="Lorch J.M."/>
        </authorList>
    </citation>
    <scope>NUCLEOTIDE SEQUENCE</scope>
    <source>
        <strain evidence="1">27576-1-I1</strain>
    </source>
</reference>
<dbReference type="Proteomes" id="UP000955338">
    <property type="component" value="Chromosome"/>
</dbReference>
<sequence length="177" mass="20111">MTNSLLPNGSSQLEHRAAQICAMAEKLHVDFSILWNPDTCPENLLPFLAWAFSVDYWEENWRVEKKREVIKTAFYVHKYKGTIAALKRVIEPFGYITELSEWFNQEPQGQVGTFKLSIEVPETGLSETLNKELTRLINNTKPVSRHLTELNISLTNSCACNLFASTTAGTITTIYPK</sequence>
<evidence type="ECO:0000313" key="2">
    <source>
        <dbReference type="Proteomes" id="UP000955338"/>
    </source>
</evidence>